<evidence type="ECO:0000313" key="12">
    <source>
        <dbReference type="Proteomes" id="UP000436088"/>
    </source>
</evidence>
<organism evidence="11 12">
    <name type="scientific">Hibiscus syriacus</name>
    <name type="common">Rose of Sharon</name>
    <dbReference type="NCBI Taxonomy" id="106335"/>
    <lineage>
        <taxon>Eukaryota</taxon>
        <taxon>Viridiplantae</taxon>
        <taxon>Streptophyta</taxon>
        <taxon>Embryophyta</taxon>
        <taxon>Tracheophyta</taxon>
        <taxon>Spermatophyta</taxon>
        <taxon>Magnoliopsida</taxon>
        <taxon>eudicotyledons</taxon>
        <taxon>Gunneridae</taxon>
        <taxon>Pentapetalae</taxon>
        <taxon>rosids</taxon>
        <taxon>malvids</taxon>
        <taxon>Malvales</taxon>
        <taxon>Malvaceae</taxon>
        <taxon>Malvoideae</taxon>
        <taxon>Hibiscus</taxon>
    </lineage>
</organism>
<keyword evidence="3" id="KW-0677">Repeat</keyword>
<dbReference type="Proteomes" id="UP000436088">
    <property type="component" value="Unassembled WGS sequence"/>
</dbReference>
<dbReference type="GO" id="GO:0008270">
    <property type="term" value="F:zinc ion binding"/>
    <property type="evidence" value="ECO:0007669"/>
    <property type="project" value="UniProtKB-KW"/>
</dbReference>
<keyword evidence="8" id="KW-0539">Nucleus</keyword>
<comment type="subcellular location">
    <subcellularLocation>
        <location evidence="1">Nucleus</location>
    </subcellularLocation>
</comment>
<evidence type="ECO:0000256" key="4">
    <source>
        <dbReference type="ARBA" id="ARBA00022771"/>
    </source>
</evidence>
<dbReference type="PROSITE" id="PS50157">
    <property type="entry name" value="ZINC_FINGER_C2H2_2"/>
    <property type="match status" value="2"/>
</dbReference>
<evidence type="ECO:0000256" key="5">
    <source>
        <dbReference type="ARBA" id="ARBA00022833"/>
    </source>
</evidence>
<evidence type="ECO:0000259" key="10">
    <source>
        <dbReference type="PROSITE" id="PS50157"/>
    </source>
</evidence>
<dbReference type="GO" id="GO:0005634">
    <property type="term" value="C:nucleus"/>
    <property type="evidence" value="ECO:0007669"/>
    <property type="project" value="UniProtKB-SubCell"/>
</dbReference>
<evidence type="ECO:0000256" key="7">
    <source>
        <dbReference type="ARBA" id="ARBA00023163"/>
    </source>
</evidence>
<keyword evidence="6" id="KW-0805">Transcription regulation</keyword>
<dbReference type="InterPro" id="IPR013087">
    <property type="entry name" value="Znf_C2H2_type"/>
</dbReference>
<dbReference type="PROSITE" id="PS00028">
    <property type="entry name" value="ZINC_FINGER_C2H2_1"/>
    <property type="match status" value="2"/>
</dbReference>
<reference evidence="11" key="1">
    <citation type="submission" date="2019-09" db="EMBL/GenBank/DDBJ databases">
        <title>Draft genome information of white flower Hibiscus syriacus.</title>
        <authorList>
            <person name="Kim Y.-M."/>
        </authorList>
    </citation>
    <scope>NUCLEOTIDE SEQUENCE [LARGE SCALE GENOMIC DNA]</scope>
    <source>
        <strain evidence="11">YM2019G1</strain>
    </source>
</reference>
<keyword evidence="12" id="KW-1185">Reference proteome</keyword>
<evidence type="ECO:0000256" key="6">
    <source>
        <dbReference type="ARBA" id="ARBA00023015"/>
    </source>
</evidence>
<evidence type="ECO:0000256" key="9">
    <source>
        <dbReference type="PROSITE-ProRule" id="PRU00042"/>
    </source>
</evidence>
<feature type="domain" description="C2H2-type" evidence="10">
    <location>
        <begin position="42"/>
        <end position="69"/>
    </location>
</feature>
<dbReference type="GO" id="GO:0010200">
    <property type="term" value="P:response to chitin"/>
    <property type="evidence" value="ECO:0007669"/>
    <property type="project" value="TreeGrafter"/>
</dbReference>
<protein>
    <submittedName>
        <fullName evidence="11">Zinc finger protein ZAT11-like</fullName>
    </submittedName>
</protein>
<sequence>MKRERENGNDIQGFDIAKCLMLLSQGFETTKNPNPSIDNEVFECKTCHRRFSSFQALGGHRASHKRPKLAAEKANDETQTFLSLSTKPKTHECSICGQEISMGQALGGHMRRHRPTVNETVSQPFPAVSAVQVLKRSNSSRRVACNLDLNLTPLENDLQVLFGNKAPKIDICF</sequence>
<dbReference type="PANTHER" id="PTHR26374">
    <property type="entry name" value="ZINC FINGER PROTEIN ZAT5"/>
    <property type="match status" value="1"/>
</dbReference>
<dbReference type="EMBL" id="VEPZ02001331">
    <property type="protein sequence ID" value="KAE8679370.1"/>
    <property type="molecule type" value="Genomic_DNA"/>
</dbReference>
<evidence type="ECO:0000256" key="2">
    <source>
        <dbReference type="ARBA" id="ARBA00022723"/>
    </source>
</evidence>
<evidence type="ECO:0000256" key="3">
    <source>
        <dbReference type="ARBA" id="ARBA00022737"/>
    </source>
</evidence>
<evidence type="ECO:0000256" key="1">
    <source>
        <dbReference type="ARBA" id="ARBA00004123"/>
    </source>
</evidence>
<feature type="domain" description="C2H2-type" evidence="10">
    <location>
        <begin position="91"/>
        <end position="113"/>
    </location>
</feature>
<dbReference type="GO" id="GO:0006950">
    <property type="term" value="P:response to stress"/>
    <property type="evidence" value="ECO:0007669"/>
    <property type="project" value="TreeGrafter"/>
</dbReference>
<dbReference type="PANTHER" id="PTHR26374:SF379">
    <property type="entry name" value="ZINC FINGER PROTEIN ZAT12"/>
    <property type="match status" value="1"/>
</dbReference>
<dbReference type="InterPro" id="IPR036236">
    <property type="entry name" value="Znf_C2H2_sf"/>
</dbReference>
<evidence type="ECO:0000313" key="11">
    <source>
        <dbReference type="EMBL" id="KAE8679370.1"/>
    </source>
</evidence>
<keyword evidence="2" id="KW-0479">Metal-binding</keyword>
<keyword evidence="5" id="KW-0862">Zinc</keyword>
<proteinExistence type="predicted"/>
<dbReference type="Pfam" id="PF13912">
    <property type="entry name" value="zf-C2H2_6"/>
    <property type="match status" value="2"/>
</dbReference>
<dbReference type="AlphaFoldDB" id="A0A6A2Y5D7"/>
<keyword evidence="4 9" id="KW-0863">Zinc-finger</keyword>
<dbReference type="SUPFAM" id="SSF57667">
    <property type="entry name" value="beta-beta-alpha zinc fingers"/>
    <property type="match status" value="1"/>
</dbReference>
<dbReference type="Gene3D" id="3.30.160.60">
    <property type="entry name" value="Classic Zinc Finger"/>
    <property type="match status" value="1"/>
</dbReference>
<dbReference type="OrthoDB" id="9411774at2759"/>
<comment type="caution">
    <text evidence="11">The sequence shown here is derived from an EMBL/GenBank/DDBJ whole genome shotgun (WGS) entry which is preliminary data.</text>
</comment>
<dbReference type="SMART" id="SM00355">
    <property type="entry name" value="ZnF_C2H2"/>
    <property type="match status" value="2"/>
</dbReference>
<evidence type="ECO:0000256" key="8">
    <source>
        <dbReference type="ARBA" id="ARBA00023242"/>
    </source>
</evidence>
<name>A0A6A2Y5D7_HIBSY</name>
<gene>
    <name evidence="11" type="ORF">F3Y22_tig00111402pilonHSYRG01298</name>
</gene>
<keyword evidence="7" id="KW-0804">Transcription</keyword>
<accession>A0A6A2Y5D7</accession>